<dbReference type="Proteomes" id="UP000267524">
    <property type="component" value="Unassembled WGS sequence"/>
</dbReference>
<comment type="caution">
    <text evidence="1">The sequence shown here is derived from an EMBL/GenBank/DDBJ whole genome shotgun (WGS) entry which is preliminary data.</text>
</comment>
<sequence length="59" mass="6926">MKVYIVNDNYSPHMAFIISTFKLGLLESISNDVIFSLFYTLGTTLKQDLQYYFLFLKYG</sequence>
<dbReference type="AlphaFoldDB" id="A0A3M7LEE7"/>
<reference evidence="1 2" key="1">
    <citation type="submission" date="2018-08" db="EMBL/GenBank/DDBJ databases">
        <title>Chryseobacterium nematophagum: a novel matrix digesting pathogen of nematodes.</title>
        <authorList>
            <person name="Page A."/>
            <person name="Roberts M."/>
            <person name="Felix M.-A."/>
            <person name="Weir W."/>
        </authorList>
    </citation>
    <scope>NUCLEOTIDE SEQUENCE [LARGE SCALE GENOMIC DNA]</scope>
    <source>
        <strain evidence="1 2">JUb275</strain>
    </source>
</reference>
<keyword evidence="2" id="KW-1185">Reference proteome</keyword>
<name>A0A3M7LEE7_9FLAO</name>
<evidence type="ECO:0000313" key="1">
    <source>
        <dbReference type="EMBL" id="RMZ60380.1"/>
    </source>
</evidence>
<protein>
    <submittedName>
        <fullName evidence="1">Uncharacterized protein</fullName>
    </submittedName>
</protein>
<proteinExistence type="predicted"/>
<organism evidence="1 2">
    <name type="scientific">Chryseobacterium nematophagum</name>
    <dbReference type="NCBI Taxonomy" id="2305228"/>
    <lineage>
        <taxon>Bacteria</taxon>
        <taxon>Pseudomonadati</taxon>
        <taxon>Bacteroidota</taxon>
        <taxon>Flavobacteriia</taxon>
        <taxon>Flavobacteriales</taxon>
        <taxon>Weeksellaceae</taxon>
        <taxon>Chryseobacterium group</taxon>
        <taxon>Chryseobacterium</taxon>
    </lineage>
</organism>
<evidence type="ECO:0000313" key="2">
    <source>
        <dbReference type="Proteomes" id="UP000267524"/>
    </source>
</evidence>
<gene>
    <name evidence="1" type="ORF">D1632_05435</name>
</gene>
<dbReference type="EMBL" id="QWIV01000008">
    <property type="protein sequence ID" value="RMZ60380.1"/>
    <property type="molecule type" value="Genomic_DNA"/>
</dbReference>
<accession>A0A3M7LEE7</accession>